<accession>A0A8H7R7F6</accession>
<dbReference type="PANTHER" id="PTHR21389:SF0">
    <property type="entry name" value="ETOPOSIDE-INDUCED PROTEIN 2.4 HOMOLOG"/>
    <property type="match status" value="1"/>
</dbReference>
<reference evidence="6" key="1">
    <citation type="submission" date="2020-12" db="EMBL/GenBank/DDBJ databases">
        <title>Metabolic potential, ecology and presence of endohyphal bacteria is reflected in genomic diversity of Mucoromycotina.</title>
        <authorList>
            <person name="Muszewska A."/>
            <person name="Okrasinska A."/>
            <person name="Steczkiewicz K."/>
            <person name="Drgas O."/>
            <person name="Orlowska M."/>
            <person name="Perlinska-Lenart U."/>
            <person name="Aleksandrzak-Piekarczyk T."/>
            <person name="Szatraj K."/>
            <person name="Zielenkiewicz U."/>
            <person name="Pilsyk S."/>
            <person name="Malc E."/>
            <person name="Mieczkowski P."/>
            <person name="Kruszewska J.S."/>
            <person name="Biernat P."/>
            <person name="Pawlowska J."/>
        </authorList>
    </citation>
    <scope>NUCLEOTIDE SEQUENCE</scope>
    <source>
        <strain evidence="6">WA0000017839</strain>
    </source>
</reference>
<dbReference type="Proteomes" id="UP000603453">
    <property type="component" value="Unassembled WGS sequence"/>
</dbReference>
<dbReference type="PANTHER" id="PTHR21389">
    <property type="entry name" value="P53 INDUCED PROTEIN"/>
    <property type="match status" value="1"/>
</dbReference>
<evidence type="ECO:0000256" key="4">
    <source>
        <dbReference type="ARBA" id="ARBA00023136"/>
    </source>
</evidence>
<feature type="transmembrane region" description="Helical" evidence="5">
    <location>
        <begin position="117"/>
        <end position="141"/>
    </location>
</feature>
<evidence type="ECO:0000313" key="7">
    <source>
        <dbReference type="Proteomes" id="UP000603453"/>
    </source>
</evidence>
<keyword evidence="3 5" id="KW-1133">Transmembrane helix</keyword>
<feature type="transmembrane region" description="Helical" evidence="5">
    <location>
        <begin position="187"/>
        <end position="205"/>
    </location>
</feature>
<evidence type="ECO:0000256" key="1">
    <source>
        <dbReference type="ARBA" id="ARBA00004141"/>
    </source>
</evidence>
<dbReference type="GO" id="GO:0016236">
    <property type="term" value="P:macroautophagy"/>
    <property type="evidence" value="ECO:0007669"/>
    <property type="project" value="TreeGrafter"/>
</dbReference>
<evidence type="ECO:0000313" key="6">
    <source>
        <dbReference type="EMBL" id="KAG2205789.1"/>
    </source>
</evidence>
<proteinExistence type="predicted"/>
<evidence type="ECO:0000256" key="5">
    <source>
        <dbReference type="SAM" id="Phobius"/>
    </source>
</evidence>
<keyword evidence="4 5" id="KW-0472">Membrane</keyword>
<feature type="transmembrane region" description="Helical" evidence="5">
    <location>
        <begin position="42"/>
        <end position="61"/>
    </location>
</feature>
<dbReference type="OrthoDB" id="266518at2759"/>
<dbReference type="Pfam" id="PF07264">
    <property type="entry name" value="EI24"/>
    <property type="match status" value="1"/>
</dbReference>
<sequence length="296" mass="33306">MATIANSSASQHWNYFLNGLEQASNWPKTFILFYTSSSIQKAMLTTFLLNGVIFLGGQVFLETLYPQSSLFGCSYVSLLGFPAYIALLVINGKFFSKVAEKSYQIQSSQQKQKNTTSVVETMASTIFTIILYINSGIFAALLVKIPFIGLILSFLMNCIITSYYCFEYQWIYKGWNIEKRLAYMEKHWAYFVGFGLPVTVVTFFLSFLRSGAVFSLIYPCFIIMSMMAAPKATTTYSQTLASGANAQSEWTLPNSIPFFYPVRKMNDFVILVVRLLGGVHADSIVSEKKLASLKQE</sequence>
<comment type="caution">
    <text evidence="6">The sequence shown here is derived from an EMBL/GenBank/DDBJ whole genome shotgun (WGS) entry which is preliminary data.</text>
</comment>
<dbReference type="AlphaFoldDB" id="A0A8H7R7F6"/>
<gene>
    <name evidence="6" type="ORF">INT47_003972</name>
</gene>
<evidence type="ECO:0000256" key="3">
    <source>
        <dbReference type="ARBA" id="ARBA00022989"/>
    </source>
</evidence>
<evidence type="ECO:0000256" key="2">
    <source>
        <dbReference type="ARBA" id="ARBA00022692"/>
    </source>
</evidence>
<dbReference type="GO" id="GO:0016020">
    <property type="term" value="C:membrane"/>
    <property type="evidence" value="ECO:0007669"/>
    <property type="project" value="UniProtKB-SubCell"/>
</dbReference>
<name>A0A8H7R7F6_9FUNG</name>
<organism evidence="6 7">
    <name type="scientific">Mucor saturninus</name>
    <dbReference type="NCBI Taxonomy" id="64648"/>
    <lineage>
        <taxon>Eukaryota</taxon>
        <taxon>Fungi</taxon>
        <taxon>Fungi incertae sedis</taxon>
        <taxon>Mucoromycota</taxon>
        <taxon>Mucoromycotina</taxon>
        <taxon>Mucoromycetes</taxon>
        <taxon>Mucorales</taxon>
        <taxon>Mucorineae</taxon>
        <taxon>Mucoraceae</taxon>
        <taxon>Mucor</taxon>
    </lineage>
</organism>
<feature type="transmembrane region" description="Helical" evidence="5">
    <location>
        <begin position="147"/>
        <end position="166"/>
    </location>
</feature>
<keyword evidence="7" id="KW-1185">Reference proteome</keyword>
<feature type="transmembrane region" description="Helical" evidence="5">
    <location>
        <begin position="73"/>
        <end position="96"/>
    </location>
</feature>
<keyword evidence="2 5" id="KW-0812">Transmembrane</keyword>
<comment type="subcellular location">
    <subcellularLocation>
        <location evidence="1">Membrane</location>
        <topology evidence="1">Multi-pass membrane protein</topology>
    </subcellularLocation>
</comment>
<dbReference type="GO" id="GO:0005783">
    <property type="term" value="C:endoplasmic reticulum"/>
    <property type="evidence" value="ECO:0007669"/>
    <property type="project" value="TreeGrafter"/>
</dbReference>
<feature type="transmembrane region" description="Helical" evidence="5">
    <location>
        <begin position="211"/>
        <end position="229"/>
    </location>
</feature>
<protein>
    <submittedName>
        <fullName evidence="6">Uncharacterized protein</fullName>
    </submittedName>
</protein>
<dbReference type="InterPro" id="IPR059112">
    <property type="entry name" value="CysZ/EI24"/>
</dbReference>
<dbReference type="EMBL" id="JAEPRD010000034">
    <property type="protein sequence ID" value="KAG2205789.1"/>
    <property type="molecule type" value="Genomic_DNA"/>
</dbReference>